<sequence length="89" mass="10088">MLMFQYLFPYIARFENGIFATLRNALLLAAAHIPSTIVIVGLSVGSLILTLFTSRSFVIASIIWVFFGFAVLAYVQAFLLCRIFEKYEK</sequence>
<proteinExistence type="predicted"/>
<feature type="transmembrane region" description="Helical" evidence="1">
    <location>
        <begin position="58"/>
        <end position="81"/>
    </location>
</feature>
<feature type="transmembrane region" description="Helical" evidence="1">
    <location>
        <begin position="25"/>
        <end position="52"/>
    </location>
</feature>
<keyword evidence="1" id="KW-0812">Transmembrane</keyword>
<evidence type="ECO:0000313" key="3">
    <source>
        <dbReference type="Proteomes" id="UP000095597"/>
    </source>
</evidence>
<dbReference type="EMBL" id="CYXO01000002">
    <property type="protein sequence ID" value="CUM74292.1"/>
    <property type="molecule type" value="Genomic_DNA"/>
</dbReference>
<dbReference type="Proteomes" id="UP000095597">
    <property type="component" value="Unassembled WGS sequence"/>
</dbReference>
<keyword evidence="1" id="KW-1133">Transmembrane helix</keyword>
<evidence type="ECO:0000313" key="2">
    <source>
        <dbReference type="EMBL" id="CUM74292.1"/>
    </source>
</evidence>
<reference evidence="2 3" key="1">
    <citation type="submission" date="2015-09" db="EMBL/GenBank/DDBJ databases">
        <authorList>
            <consortium name="Pathogen Informatics"/>
        </authorList>
    </citation>
    <scope>NUCLEOTIDE SEQUENCE [LARGE SCALE GENOMIC DNA]</scope>
    <source>
        <strain evidence="2 3">2789STDY5834961</strain>
    </source>
</reference>
<dbReference type="AlphaFoldDB" id="A0A173R8X2"/>
<protein>
    <submittedName>
        <fullName evidence="2">Predicted integral membrane protein</fullName>
    </submittedName>
</protein>
<keyword evidence="1" id="KW-0472">Membrane</keyword>
<accession>A0A173R8X2</accession>
<organism evidence="2 3">
    <name type="scientific">Dorea longicatena</name>
    <dbReference type="NCBI Taxonomy" id="88431"/>
    <lineage>
        <taxon>Bacteria</taxon>
        <taxon>Bacillati</taxon>
        <taxon>Bacillota</taxon>
        <taxon>Clostridia</taxon>
        <taxon>Lachnospirales</taxon>
        <taxon>Lachnospiraceae</taxon>
        <taxon>Dorea</taxon>
    </lineage>
</organism>
<evidence type="ECO:0000256" key="1">
    <source>
        <dbReference type="SAM" id="Phobius"/>
    </source>
</evidence>
<name>A0A173R8X2_9FIRM</name>
<gene>
    <name evidence="2" type="ORF">ERS852573_00297</name>
</gene>